<accession>A0A0S2FA27</accession>
<proteinExistence type="predicted"/>
<evidence type="ECO:0000313" key="2">
    <source>
        <dbReference type="Proteomes" id="UP000060787"/>
    </source>
</evidence>
<evidence type="ECO:0000313" key="1">
    <source>
        <dbReference type="EMBL" id="ALN80405.1"/>
    </source>
</evidence>
<keyword evidence="2" id="KW-1185">Reference proteome</keyword>
<reference evidence="1 2" key="1">
    <citation type="journal article" date="2015" name="BMC Genomics">
        <title>Comparative genomics and metabolic profiling of the genus Lysobacter.</title>
        <authorList>
            <person name="de Bruijn I."/>
            <person name="Cheng X."/>
            <person name="de Jager V."/>
            <person name="Exposito R.G."/>
            <person name="Watrous J."/>
            <person name="Patel N."/>
            <person name="Postma J."/>
            <person name="Dorrestein P.C."/>
            <person name="Kobayashi D."/>
            <person name="Raaijmakers J.M."/>
        </authorList>
    </citation>
    <scope>NUCLEOTIDE SEQUENCE [LARGE SCALE GENOMIC DNA]</scope>
    <source>
        <strain evidence="1 2">76</strain>
    </source>
</reference>
<dbReference type="Gene3D" id="3.30.1150.10">
    <property type="match status" value="1"/>
</dbReference>
<dbReference type="Proteomes" id="UP000060787">
    <property type="component" value="Chromosome"/>
</dbReference>
<organism evidence="1 2">
    <name type="scientific">Lysobacter antibioticus</name>
    <dbReference type="NCBI Taxonomy" id="84531"/>
    <lineage>
        <taxon>Bacteria</taxon>
        <taxon>Pseudomonadati</taxon>
        <taxon>Pseudomonadota</taxon>
        <taxon>Gammaproteobacteria</taxon>
        <taxon>Lysobacterales</taxon>
        <taxon>Lysobacteraceae</taxon>
        <taxon>Lysobacter</taxon>
    </lineage>
</organism>
<gene>
    <name evidence="1" type="ORF">LA76x_2272</name>
</gene>
<dbReference type="PATRIC" id="fig|84531.8.peg.2283"/>
<dbReference type="KEGG" id="lab:LA76x_2272"/>
<dbReference type="EMBL" id="CP011129">
    <property type="protein sequence ID" value="ALN80405.1"/>
    <property type="molecule type" value="Genomic_DNA"/>
</dbReference>
<dbReference type="STRING" id="84531.LA76x_2272"/>
<dbReference type="AlphaFoldDB" id="A0A0S2FA27"/>
<sequence length="318" mass="34139">MLQPIHRGIRNLRTGSAVPGLSMRWVVGIDNGMPRSYRMKFAAVATVVLFALGGNAVAGKSELAEVRARSEMSMVVTGKVRVEADGAVAGLDLDKPGELPKGVVELVQHTVPDWKFEPAAAGDKSAETLNMSVRVVGRKLADGNYALTMRSANFADSAPGAALKRGSAHSIVYPSALAGTNASGTVYLLVRIGKAGEAQEVFAEQVNLSVVADQKKMDKLRDEFARSAVRGAKRWKFVVAKQDGEAGSWTARVPVKYQVSGQTLPKYGQWEVYVPGPHQQAPWRENDDTAGLGVDAFADDEPQLLGQGRRLLTKLAQD</sequence>
<protein>
    <submittedName>
        <fullName evidence="1">Gram-negative bacterial tonB family protein</fullName>
    </submittedName>
</protein>
<dbReference type="SUPFAM" id="SSF74653">
    <property type="entry name" value="TolA/TonB C-terminal domain"/>
    <property type="match status" value="1"/>
</dbReference>
<name>A0A0S2FA27_LYSAN</name>